<sequence length="118" mass="13298">MEFIADCYAGDYSIFEKDMNAMLEKSSGRLTSGSLASGDLKIMRSLIYGMLRTGGLEENVETIMALLGMGNDVLKVYATCMEIFTNQAFQVEDLKKSKKPQDFQKQSKKGSKKKKYKR</sequence>
<gene>
    <name evidence="3" type="ORF">A5888_000957</name>
    <name evidence="2" type="ORF">A5888_000968</name>
</gene>
<dbReference type="EMBL" id="NGMM01000001">
    <property type="protein sequence ID" value="OTP19154.1"/>
    <property type="molecule type" value="Genomic_DNA"/>
</dbReference>
<organism evidence="2">
    <name type="scientific">Candidatus Enterococcus clewellii</name>
    <dbReference type="NCBI Taxonomy" id="1834193"/>
    <lineage>
        <taxon>Bacteria</taxon>
        <taxon>Bacillati</taxon>
        <taxon>Bacillota</taxon>
        <taxon>Bacilli</taxon>
        <taxon>Lactobacillales</taxon>
        <taxon>Enterococcaceae</taxon>
        <taxon>Enterococcus</taxon>
    </lineage>
</organism>
<feature type="compositionally biased region" description="Basic residues" evidence="1">
    <location>
        <begin position="106"/>
        <end position="118"/>
    </location>
</feature>
<reference evidence="3" key="2">
    <citation type="submission" date="2017-05" db="EMBL/GenBank/DDBJ databases">
        <authorList>
            <consortium name="The Broad Institute Genomics Platform"/>
            <consortium name="The Broad Institute Genomic Center for Infectious Diseases"/>
            <person name="Earl A."/>
            <person name="Manson A."/>
            <person name="Schwartman J."/>
            <person name="Gilmore M."/>
            <person name="Abouelleil A."/>
            <person name="Cao P."/>
            <person name="Chapman S."/>
            <person name="Cusick C."/>
            <person name="Shea T."/>
            <person name="Young S."/>
            <person name="Neafsey D."/>
            <person name="Nusbaum C."/>
            <person name="Birren B."/>
        </authorList>
    </citation>
    <scope>NUCLEOTIDE SEQUENCE</scope>
    <source>
        <strain evidence="3">9E7_DIV0242</strain>
    </source>
</reference>
<evidence type="ECO:0000256" key="1">
    <source>
        <dbReference type="SAM" id="MobiDB-lite"/>
    </source>
</evidence>
<reference evidence="3" key="3">
    <citation type="submission" date="2024-03" db="EMBL/GenBank/DDBJ databases">
        <title>The Genome Sequence of Enterococcus sp. DIV0242b.</title>
        <authorList>
            <consortium name="The Broad Institute Genomics Platform"/>
            <consortium name="The Broad Institute Microbial Omics Core"/>
            <consortium name="The Broad Institute Genomic Center for Infectious Diseases"/>
            <person name="Earl A."/>
            <person name="Manson A."/>
            <person name="Gilmore M."/>
            <person name="Schwartman J."/>
            <person name="Shea T."/>
            <person name="Abouelleil A."/>
            <person name="Cao P."/>
            <person name="Chapman S."/>
            <person name="Cusick C."/>
            <person name="Young S."/>
            <person name="Neafsey D."/>
            <person name="Nusbaum C."/>
            <person name="Birren B."/>
        </authorList>
    </citation>
    <scope>NUCLEOTIDE SEQUENCE</scope>
    <source>
        <strain evidence="3">9E7_DIV0242</strain>
    </source>
</reference>
<proteinExistence type="predicted"/>
<dbReference type="Proteomes" id="UP000195141">
    <property type="component" value="Chromosome"/>
</dbReference>
<dbReference type="OrthoDB" id="2185796at2"/>
<evidence type="ECO:0000313" key="2">
    <source>
        <dbReference type="EMBL" id="OTP19154.1"/>
    </source>
</evidence>
<accession>A0A242KDB0</accession>
<reference evidence="2" key="1">
    <citation type="submission" date="2017-05" db="EMBL/GenBank/DDBJ databases">
        <title>The Genome Sequence of Enterococcus sp. 9E7_DIV0242.</title>
        <authorList>
            <consortium name="The Broad Institute Genomics Platform"/>
            <consortium name="The Broad Institute Genomic Center for Infectious Diseases"/>
            <person name="Earl A."/>
            <person name="Manson A."/>
            <person name="Schwartman J."/>
            <person name="Gilmore M."/>
            <person name="Abouelleil A."/>
            <person name="Cao P."/>
            <person name="Chapman S."/>
            <person name="Cusick C."/>
            <person name="Shea T."/>
            <person name="Young S."/>
            <person name="Neafsey D."/>
            <person name="Nusbaum C."/>
            <person name="Birren B."/>
        </authorList>
    </citation>
    <scope>NUCLEOTIDE SEQUENCE [LARGE SCALE GENOMIC DNA]</scope>
    <source>
        <strain evidence="2">9E7_DIV0242</strain>
    </source>
</reference>
<evidence type="ECO:0000313" key="3">
    <source>
        <dbReference type="EMBL" id="WYJ89238.1"/>
    </source>
</evidence>
<keyword evidence="4" id="KW-1185">Reference proteome</keyword>
<feature type="region of interest" description="Disordered" evidence="1">
    <location>
        <begin position="95"/>
        <end position="118"/>
    </location>
</feature>
<dbReference type="EMBL" id="CP147247">
    <property type="protein sequence ID" value="WYJ89238.1"/>
    <property type="molecule type" value="Genomic_DNA"/>
</dbReference>
<name>A0A242KDB0_9ENTE</name>
<dbReference type="AlphaFoldDB" id="A0A242KDB0"/>
<evidence type="ECO:0000313" key="4">
    <source>
        <dbReference type="Proteomes" id="UP000195141"/>
    </source>
</evidence>
<protein>
    <submittedName>
        <fullName evidence="2">Uncharacterized protein</fullName>
    </submittedName>
</protein>